<feature type="chain" id="PRO_5045322090" evidence="1">
    <location>
        <begin position="23"/>
        <end position="359"/>
    </location>
</feature>
<accession>A0ABP9P304</accession>
<dbReference type="SUPFAM" id="SSF81853">
    <property type="entry name" value="Family 10 polysaccharide lyase"/>
    <property type="match status" value="1"/>
</dbReference>
<name>A0ABP9P304_9BACT</name>
<sequence length="359" mass="40513">MKISRFTWCLVAILALLQSTHAADATSSWNTKLLKQKPDWYYGSEARAAAQTVLLYQSAEGAWPKNHDLLKPPSSAEELAKIQKEKGNTIDNGSTTAPLKFLALIAEAGGGELYQTAVIKGIDYLLASQYDNGGFPQFYPLRPSGYYSHITYNDNAMISALELLRDVASRRPPFTFVDDLHREKAAQANEKGISCILKTQIRENGKLTVWCAQYDEVTLEPAWARKYEPPSLSGSESVGVVRFLMEIEKPTPEIIASIEAAISWLEAAAIKGVRLETFKNAEGKQDRRVVDDATASPMWARFYELKTHRPLFLGRDSVFHNSISEIEYERRNGYSYYGTWPASLLERDYPRWRSKHGFK</sequence>
<gene>
    <name evidence="2" type="primary">pelA</name>
    <name evidence="2" type="ORF">GCM10023213_12360</name>
</gene>
<dbReference type="InterPro" id="IPR012669">
    <property type="entry name" value="Pectate_lyase"/>
</dbReference>
<feature type="signal peptide" evidence="1">
    <location>
        <begin position="1"/>
        <end position="22"/>
    </location>
</feature>
<dbReference type="RefSeq" id="WP_345735498.1">
    <property type="nucleotide sequence ID" value="NZ_BAABIA010000002.1"/>
</dbReference>
<organism evidence="2 3">
    <name type="scientific">Prosthecobacter algae</name>
    <dbReference type="NCBI Taxonomy" id="1144682"/>
    <lineage>
        <taxon>Bacteria</taxon>
        <taxon>Pseudomonadati</taxon>
        <taxon>Verrucomicrobiota</taxon>
        <taxon>Verrucomicrobiia</taxon>
        <taxon>Verrucomicrobiales</taxon>
        <taxon>Verrucomicrobiaceae</taxon>
        <taxon>Prosthecobacter</taxon>
    </lineage>
</organism>
<dbReference type="NCBIfam" id="TIGR02474">
    <property type="entry name" value="pec_lyase"/>
    <property type="match status" value="1"/>
</dbReference>
<dbReference type="Gene3D" id="1.50.10.20">
    <property type="match status" value="1"/>
</dbReference>
<evidence type="ECO:0000256" key="1">
    <source>
        <dbReference type="SAM" id="SignalP"/>
    </source>
</evidence>
<keyword evidence="1" id="KW-0732">Signal</keyword>
<keyword evidence="3" id="KW-1185">Reference proteome</keyword>
<dbReference type="GO" id="GO:0016829">
    <property type="term" value="F:lyase activity"/>
    <property type="evidence" value="ECO:0007669"/>
    <property type="project" value="UniProtKB-KW"/>
</dbReference>
<evidence type="ECO:0000313" key="2">
    <source>
        <dbReference type="EMBL" id="GAA5136758.1"/>
    </source>
</evidence>
<dbReference type="EMBL" id="BAABIA010000002">
    <property type="protein sequence ID" value="GAA5136758.1"/>
    <property type="molecule type" value="Genomic_DNA"/>
</dbReference>
<reference evidence="3" key="1">
    <citation type="journal article" date="2019" name="Int. J. Syst. Evol. Microbiol.">
        <title>The Global Catalogue of Microorganisms (GCM) 10K type strain sequencing project: providing services to taxonomists for standard genome sequencing and annotation.</title>
        <authorList>
            <consortium name="The Broad Institute Genomics Platform"/>
            <consortium name="The Broad Institute Genome Sequencing Center for Infectious Disease"/>
            <person name="Wu L."/>
            <person name="Ma J."/>
        </authorList>
    </citation>
    <scope>NUCLEOTIDE SEQUENCE [LARGE SCALE GENOMIC DNA]</scope>
    <source>
        <strain evidence="3">JCM 18053</strain>
    </source>
</reference>
<dbReference type="Pfam" id="PF09492">
    <property type="entry name" value="Pec_lyase"/>
    <property type="match status" value="1"/>
</dbReference>
<comment type="caution">
    <text evidence="2">The sequence shown here is derived from an EMBL/GenBank/DDBJ whole genome shotgun (WGS) entry which is preliminary data.</text>
</comment>
<protein>
    <submittedName>
        <fullName evidence="2">Pectate lyase</fullName>
    </submittedName>
</protein>
<evidence type="ECO:0000313" key="3">
    <source>
        <dbReference type="Proteomes" id="UP001499852"/>
    </source>
</evidence>
<proteinExistence type="predicted"/>
<dbReference type="Proteomes" id="UP001499852">
    <property type="component" value="Unassembled WGS sequence"/>
</dbReference>
<keyword evidence="2" id="KW-0456">Lyase</keyword>